<protein>
    <submittedName>
        <fullName evidence="3">Nucleotide-binding universal stress UspA family protein</fullName>
    </submittedName>
</protein>
<proteinExistence type="inferred from homology"/>
<dbReference type="RefSeq" id="WP_183965128.1">
    <property type="nucleotide sequence ID" value="NZ_BAABEW010000017.1"/>
</dbReference>
<dbReference type="InterPro" id="IPR006016">
    <property type="entry name" value="UspA"/>
</dbReference>
<feature type="domain" description="UspA" evidence="2">
    <location>
        <begin position="2"/>
        <end position="143"/>
    </location>
</feature>
<dbReference type="EMBL" id="JACHGB010000002">
    <property type="protein sequence ID" value="MBB5271129.1"/>
    <property type="molecule type" value="Genomic_DNA"/>
</dbReference>
<evidence type="ECO:0000313" key="4">
    <source>
        <dbReference type="Proteomes" id="UP000532440"/>
    </source>
</evidence>
<dbReference type="Gene3D" id="3.40.50.620">
    <property type="entry name" value="HUPs"/>
    <property type="match status" value="2"/>
</dbReference>
<feature type="domain" description="UspA" evidence="2">
    <location>
        <begin position="150"/>
        <end position="291"/>
    </location>
</feature>
<name>A0A7W8HFG0_9BURK</name>
<organism evidence="3 4">
    <name type="scientific">Quisquiliibacterium transsilvanicum</name>
    <dbReference type="NCBI Taxonomy" id="1549638"/>
    <lineage>
        <taxon>Bacteria</taxon>
        <taxon>Pseudomonadati</taxon>
        <taxon>Pseudomonadota</taxon>
        <taxon>Betaproteobacteria</taxon>
        <taxon>Burkholderiales</taxon>
        <taxon>Burkholderiaceae</taxon>
        <taxon>Quisquiliibacterium</taxon>
    </lineage>
</organism>
<dbReference type="SUPFAM" id="SSF52402">
    <property type="entry name" value="Adenine nucleotide alpha hydrolases-like"/>
    <property type="match status" value="2"/>
</dbReference>
<dbReference type="InterPro" id="IPR006015">
    <property type="entry name" value="Universal_stress_UspA"/>
</dbReference>
<dbReference type="PANTHER" id="PTHR46268:SF6">
    <property type="entry name" value="UNIVERSAL STRESS PROTEIN UP12"/>
    <property type="match status" value="1"/>
</dbReference>
<evidence type="ECO:0000256" key="1">
    <source>
        <dbReference type="ARBA" id="ARBA00008791"/>
    </source>
</evidence>
<dbReference type="PRINTS" id="PR01438">
    <property type="entry name" value="UNVRSLSTRESS"/>
</dbReference>
<dbReference type="Pfam" id="PF00582">
    <property type="entry name" value="Usp"/>
    <property type="match status" value="2"/>
</dbReference>
<reference evidence="3 4" key="1">
    <citation type="submission" date="2020-08" db="EMBL/GenBank/DDBJ databases">
        <title>Genomic Encyclopedia of Type Strains, Phase IV (KMG-IV): sequencing the most valuable type-strain genomes for metagenomic binning, comparative biology and taxonomic classification.</title>
        <authorList>
            <person name="Goeker M."/>
        </authorList>
    </citation>
    <scope>NUCLEOTIDE SEQUENCE [LARGE SCALE GENOMIC DNA]</scope>
    <source>
        <strain evidence="3 4">DSM 29781</strain>
    </source>
</reference>
<dbReference type="CDD" id="cd00293">
    <property type="entry name" value="USP-like"/>
    <property type="match status" value="2"/>
</dbReference>
<keyword evidence="4" id="KW-1185">Reference proteome</keyword>
<dbReference type="PANTHER" id="PTHR46268">
    <property type="entry name" value="STRESS RESPONSE PROTEIN NHAX"/>
    <property type="match status" value="1"/>
</dbReference>
<dbReference type="AlphaFoldDB" id="A0A7W8HFG0"/>
<gene>
    <name evidence="3" type="ORF">HNQ70_001133</name>
</gene>
<accession>A0A7W8HFG0</accession>
<evidence type="ECO:0000313" key="3">
    <source>
        <dbReference type="EMBL" id="MBB5271129.1"/>
    </source>
</evidence>
<comment type="similarity">
    <text evidence="1">Belongs to the universal stress protein A family.</text>
</comment>
<evidence type="ECO:0000259" key="2">
    <source>
        <dbReference type="Pfam" id="PF00582"/>
    </source>
</evidence>
<dbReference type="Proteomes" id="UP000532440">
    <property type="component" value="Unassembled WGS sequence"/>
</dbReference>
<sequence>MDTIVAATDYSAWAHYALERAAQLARGSGAELHVLHAPSRGRWPQGGGVLSQYFGSGNEPSFEDERERLAAEVAGPARRFRVKPVCHVLPGRPAEEIAAFANAREAGLVVVGSRGESGLRAQAVGSTALKVMWQSLTPVLMVRQPVDVAYRKVLVATDLSERSLHVVRTALDVFPKAAATLLHAWRGEFETTLELTGATADARRRYIAAEGEAAAAALEDQRSRALDGSRRRLARFIAHGHPLPAIQKAVAELQPDVVVLGKHSGPRWQEQVLGSVVQNLLQQLKVDVLVVA</sequence>
<comment type="caution">
    <text evidence="3">The sequence shown here is derived from an EMBL/GenBank/DDBJ whole genome shotgun (WGS) entry which is preliminary data.</text>
</comment>
<dbReference type="InterPro" id="IPR014729">
    <property type="entry name" value="Rossmann-like_a/b/a_fold"/>
</dbReference>